<gene>
    <name evidence="2" type="ORF">SAMN05216490_4210</name>
</gene>
<sequence>MAYLLLLLPLFLLILSYKKRQQFNKLKGTGRVPDIMSAQRQMTLFTVLAVLFLICIVFFIAQLEF</sequence>
<organism evidence="2 3">
    <name type="scientific">Mucilaginibacter mallensis</name>
    <dbReference type="NCBI Taxonomy" id="652787"/>
    <lineage>
        <taxon>Bacteria</taxon>
        <taxon>Pseudomonadati</taxon>
        <taxon>Bacteroidota</taxon>
        <taxon>Sphingobacteriia</taxon>
        <taxon>Sphingobacteriales</taxon>
        <taxon>Sphingobacteriaceae</taxon>
        <taxon>Mucilaginibacter</taxon>
    </lineage>
</organism>
<name>A0A1H2BLP4_MUCMA</name>
<protein>
    <submittedName>
        <fullName evidence="2">Uncharacterized protein</fullName>
    </submittedName>
</protein>
<reference evidence="2 3" key="1">
    <citation type="submission" date="2016-10" db="EMBL/GenBank/DDBJ databases">
        <authorList>
            <person name="de Groot N.N."/>
        </authorList>
    </citation>
    <scope>NUCLEOTIDE SEQUENCE [LARGE SCALE GENOMIC DNA]</scope>
    <source>
        <strain evidence="2 3">MP1X4</strain>
    </source>
</reference>
<keyword evidence="1" id="KW-0472">Membrane</keyword>
<dbReference type="AlphaFoldDB" id="A0A1H2BLP4"/>
<evidence type="ECO:0000313" key="2">
    <source>
        <dbReference type="EMBL" id="SDT59270.1"/>
    </source>
</evidence>
<evidence type="ECO:0000256" key="1">
    <source>
        <dbReference type="SAM" id="Phobius"/>
    </source>
</evidence>
<dbReference type="Proteomes" id="UP000199679">
    <property type="component" value="Chromosome I"/>
</dbReference>
<proteinExistence type="predicted"/>
<evidence type="ECO:0000313" key="3">
    <source>
        <dbReference type="Proteomes" id="UP000199679"/>
    </source>
</evidence>
<keyword evidence="1" id="KW-0812">Transmembrane</keyword>
<accession>A0A1H2BLP4</accession>
<keyword evidence="1" id="KW-1133">Transmembrane helix</keyword>
<keyword evidence="3" id="KW-1185">Reference proteome</keyword>
<dbReference type="EMBL" id="LT629740">
    <property type="protein sequence ID" value="SDT59270.1"/>
    <property type="molecule type" value="Genomic_DNA"/>
</dbReference>
<feature type="transmembrane region" description="Helical" evidence="1">
    <location>
        <begin position="42"/>
        <end position="61"/>
    </location>
</feature>